<evidence type="ECO:0000313" key="4">
    <source>
        <dbReference type="EMBL" id="ACQ79060.1"/>
    </source>
</evidence>
<dbReference type="AlphaFoldDB" id="C5BYV2"/>
<sequence length="316" mass="33148">MAENDKSKSTRPNGSPASKPGSSRPGAKLSKAERRDAARREAERLRAAQAKREKRNRWILFSALGVVAVLIAVAAVVIIQQANRTLLSDFEGATPAGSDLHGGIPVGAEGAGTPNEDAPVVQVYLDFMCPYCGQFEDANAADLDALREAGEITVTYHPVSNLDRLSMDTQYSTRTANAAATVADAAPEAFVPFMNGLFAQQPAENTEGLTDEQIGQIALDAGVPQDVVDTFADGTFNEWVGLASQQAGRDGATGTPTVFVDGEKLPGDVDIYTPGVLAAWFATEEGIGPVDPAATPSDEPSEETTPEPTETASVAD</sequence>
<feature type="domain" description="Thioredoxin-like fold" evidence="3">
    <location>
        <begin position="115"/>
        <end position="267"/>
    </location>
</feature>
<dbReference type="Proteomes" id="UP000007962">
    <property type="component" value="Chromosome"/>
</dbReference>
<dbReference type="SUPFAM" id="SSF52833">
    <property type="entry name" value="Thioredoxin-like"/>
    <property type="match status" value="1"/>
</dbReference>
<dbReference type="InterPro" id="IPR012336">
    <property type="entry name" value="Thioredoxin-like_fold"/>
</dbReference>
<protein>
    <submittedName>
        <fullName evidence="4">DSBA oxidoreductase</fullName>
    </submittedName>
</protein>
<feature type="compositionally biased region" description="Basic and acidic residues" evidence="1">
    <location>
        <begin position="30"/>
        <end position="45"/>
    </location>
</feature>
<dbReference type="STRING" id="471853.Bcav_0799"/>
<organism evidence="4 5">
    <name type="scientific">Beutenbergia cavernae (strain ATCC BAA-8 / DSM 12333 / CCUG 43141 / JCM 11478 / NBRC 16432 / NCIMB 13614 / HKI 0122)</name>
    <dbReference type="NCBI Taxonomy" id="471853"/>
    <lineage>
        <taxon>Bacteria</taxon>
        <taxon>Bacillati</taxon>
        <taxon>Actinomycetota</taxon>
        <taxon>Actinomycetes</taxon>
        <taxon>Micrococcales</taxon>
        <taxon>Beutenbergiaceae</taxon>
        <taxon>Beutenbergia</taxon>
    </lineage>
</organism>
<feature type="region of interest" description="Disordered" evidence="1">
    <location>
        <begin position="287"/>
        <end position="316"/>
    </location>
</feature>
<dbReference type="OrthoDB" id="117402at2"/>
<keyword evidence="2" id="KW-0812">Transmembrane</keyword>
<dbReference type="EMBL" id="CP001618">
    <property type="protein sequence ID" value="ACQ79060.1"/>
    <property type="molecule type" value="Genomic_DNA"/>
</dbReference>
<dbReference type="InterPro" id="IPR036249">
    <property type="entry name" value="Thioredoxin-like_sf"/>
</dbReference>
<proteinExistence type="predicted"/>
<keyword evidence="5" id="KW-1185">Reference proteome</keyword>
<feature type="compositionally biased region" description="Low complexity" evidence="1">
    <location>
        <begin position="306"/>
        <end position="316"/>
    </location>
</feature>
<gene>
    <name evidence="4" type="ordered locus">Bcav_0799</name>
</gene>
<feature type="region of interest" description="Disordered" evidence="1">
    <location>
        <begin position="1"/>
        <end position="45"/>
    </location>
</feature>
<keyword evidence="2" id="KW-1133">Transmembrane helix</keyword>
<dbReference type="eggNOG" id="COG1651">
    <property type="taxonomic scope" value="Bacteria"/>
</dbReference>
<dbReference type="Pfam" id="PF13462">
    <property type="entry name" value="Thioredoxin_4"/>
    <property type="match status" value="1"/>
</dbReference>
<dbReference type="RefSeq" id="WP_012725840.1">
    <property type="nucleotide sequence ID" value="NC_012669.1"/>
</dbReference>
<evidence type="ECO:0000256" key="1">
    <source>
        <dbReference type="SAM" id="MobiDB-lite"/>
    </source>
</evidence>
<keyword evidence="2" id="KW-0472">Membrane</keyword>
<dbReference type="KEGG" id="bcv:Bcav_0799"/>
<name>C5BYV2_BEUC1</name>
<dbReference type="CDD" id="cd02972">
    <property type="entry name" value="DsbA_family"/>
    <property type="match status" value="1"/>
</dbReference>
<evidence type="ECO:0000256" key="2">
    <source>
        <dbReference type="SAM" id="Phobius"/>
    </source>
</evidence>
<evidence type="ECO:0000313" key="5">
    <source>
        <dbReference type="Proteomes" id="UP000007962"/>
    </source>
</evidence>
<accession>C5BYV2</accession>
<dbReference type="HOGENOM" id="CLU_000288_47_3_11"/>
<dbReference type="Gene3D" id="3.40.30.10">
    <property type="entry name" value="Glutaredoxin"/>
    <property type="match status" value="1"/>
</dbReference>
<reference evidence="4 5" key="1">
    <citation type="journal article" date="2009" name="Stand. Genomic Sci.">
        <title>Complete genome sequence of Beutenbergia cavernae type strain (HKI 0122).</title>
        <authorList>
            <person name="Land M."/>
            <person name="Pukall R."/>
            <person name="Abt B."/>
            <person name="Goker M."/>
            <person name="Rohde M."/>
            <person name="Glavina Del Rio T."/>
            <person name="Tice H."/>
            <person name="Copeland A."/>
            <person name="Cheng J.F."/>
            <person name="Lucas S."/>
            <person name="Chen F."/>
            <person name="Nolan M."/>
            <person name="Bruce D."/>
            <person name="Goodwin L."/>
            <person name="Pitluck S."/>
            <person name="Ivanova N."/>
            <person name="Mavromatis K."/>
            <person name="Ovchinnikova G."/>
            <person name="Pati A."/>
            <person name="Chen A."/>
            <person name="Palaniappan K."/>
            <person name="Hauser L."/>
            <person name="Chang Y.J."/>
            <person name="Jefferies C.C."/>
            <person name="Saunders E."/>
            <person name="Brettin T."/>
            <person name="Detter J.C."/>
            <person name="Han C."/>
            <person name="Chain P."/>
            <person name="Bristow J."/>
            <person name="Eisen J.A."/>
            <person name="Markowitz V."/>
            <person name="Hugenholtz P."/>
            <person name="Kyrpides N.C."/>
            <person name="Klenk H.P."/>
            <person name="Lapidus A."/>
        </authorList>
    </citation>
    <scope>NUCLEOTIDE SEQUENCE [LARGE SCALE GENOMIC DNA]</scope>
    <source>
        <strain evidence="5">ATCC BAA-8 / DSM 12333 / NBRC 16432</strain>
    </source>
</reference>
<feature type="transmembrane region" description="Helical" evidence="2">
    <location>
        <begin position="58"/>
        <end position="79"/>
    </location>
</feature>
<evidence type="ECO:0000259" key="3">
    <source>
        <dbReference type="Pfam" id="PF13462"/>
    </source>
</evidence>